<evidence type="ECO:0000313" key="7">
    <source>
        <dbReference type="EMBL" id="GGK18807.1"/>
    </source>
</evidence>
<feature type="transmembrane region" description="Helical" evidence="5">
    <location>
        <begin position="57"/>
        <end position="80"/>
    </location>
</feature>
<keyword evidence="3 5" id="KW-1133">Transmembrane helix</keyword>
<dbReference type="InterPro" id="IPR035906">
    <property type="entry name" value="MetI-like_sf"/>
</dbReference>
<dbReference type="Proteomes" id="UP000600449">
    <property type="component" value="Unassembled WGS sequence"/>
</dbReference>
<feature type="transmembrane region" description="Helical" evidence="5">
    <location>
        <begin position="209"/>
        <end position="231"/>
    </location>
</feature>
<dbReference type="Gene3D" id="1.10.3720.10">
    <property type="entry name" value="MetI-like"/>
    <property type="match status" value="1"/>
</dbReference>
<reference evidence="7 8" key="1">
    <citation type="journal article" date="2014" name="Int. J. Syst. Evol. Microbiol.">
        <title>Complete genome sequence of Corynebacterium casei LMG S-19264T (=DSM 44701T), isolated from a smear-ripened cheese.</title>
        <authorList>
            <consortium name="US DOE Joint Genome Institute (JGI-PGF)"/>
            <person name="Walter F."/>
            <person name="Albersmeier A."/>
            <person name="Kalinowski J."/>
            <person name="Ruckert C."/>
        </authorList>
    </citation>
    <scope>NUCLEOTIDE SEQUENCE [LARGE SCALE GENOMIC DNA]</scope>
    <source>
        <strain evidence="7 8">CGMCC 1.9161</strain>
    </source>
</reference>
<feature type="transmembrane region" description="Helical" evidence="5">
    <location>
        <begin position="145"/>
        <end position="169"/>
    </location>
</feature>
<dbReference type="PROSITE" id="PS50928">
    <property type="entry name" value="ABC_TM1"/>
    <property type="match status" value="1"/>
</dbReference>
<dbReference type="InterPro" id="IPR052730">
    <property type="entry name" value="Sugar_ABC_transporter"/>
</dbReference>
<evidence type="ECO:0000313" key="8">
    <source>
        <dbReference type="Proteomes" id="UP000600449"/>
    </source>
</evidence>
<proteinExistence type="inferred from homology"/>
<evidence type="ECO:0000256" key="3">
    <source>
        <dbReference type="ARBA" id="ARBA00022989"/>
    </source>
</evidence>
<feature type="transmembrane region" description="Helical" evidence="5">
    <location>
        <begin position="92"/>
        <end position="115"/>
    </location>
</feature>
<name>A0A917Q3S4_9HYPH</name>
<feature type="transmembrane region" description="Helical" evidence="5">
    <location>
        <begin position="251"/>
        <end position="273"/>
    </location>
</feature>
<evidence type="ECO:0000256" key="4">
    <source>
        <dbReference type="ARBA" id="ARBA00023136"/>
    </source>
</evidence>
<keyword evidence="8" id="KW-1185">Reference proteome</keyword>
<dbReference type="RefSeq" id="WP_188908533.1">
    <property type="nucleotide sequence ID" value="NZ_BMMF01000001.1"/>
</dbReference>
<gene>
    <name evidence="7" type="ORF">GCM10011322_01900</name>
</gene>
<keyword evidence="5" id="KW-0813">Transport</keyword>
<evidence type="ECO:0000259" key="6">
    <source>
        <dbReference type="PROSITE" id="PS50928"/>
    </source>
</evidence>
<dbReference type="Pfam" id="PF00528">
    <property type="entry name" value="BPD_transp_1"/>
    <property type="match status" value="1"/>
</dbReference>
<comment type="subcellular location">
    <subcellularLocation>
        <location evidence="1 5">Cell membrane</location>
        <topology evidence="1 5">Multi-pass membrane protein</topology>
    </subcellularLocation>
</comment>
<dbReference type="InterPro" id="IPR000515">
    <property type="entry name" value="MetI-like"/>
</dbReference>
<protein>
    <submittedName>
        <fullName evidence="7">Sugar ABC transporter permease</fullName>
    </submittedName>
</protein>
<evidence type="ECO:0000256" key="1">
    <source>
        <dbReference type="ARBA" id="ARBA00004651"/>
    </source>
</evidence>
<dbReference type="EMBL" id="BMMF01000001">
    <property type="protein sequence ID" value="GGK18807.1"/>
    <property type="molecule type" value="Genomic_DNA"/>
</dbReference>
<dbReference type="PANTHER" id="PTHR43759:SF1">
    <property type="entry name" value="GLUCOSE IMPORT SYSTEM PERMEASE PROTEIN GLCT"/>
    <property type="match status" value="1"/>
</dbReference>
<organism evidence="7 8">
    <name type="scientific">Salinarimonas ramus</name>
    <dbReference type="NCBI Taxonomy" id="690164"/>
    <lineage>
        <taxon>Bacteria</taxon>
        <taxon>Pseudomonadati</taxon>
        <taxon>Pseudomonadota</taxon>
        <taxon>Alphaproteobacteria</taxon>
        <taxon>Hyphomicrobiales</taxon>
        <taxon>Salinarimonadaceae</taxon>
        <taxon>Salinarimonas</taxon>
    </lineage>
</organism>
<dbReference type="GO" id="GO:0005886">
    <property type="term" value="C:plasma membrane"/>
    <property type="evidence" value="ECO:0007669"/>
    <property type="project" value="UniProtKB-SubCell"/>
</dbReference>
<dbReference type="PANTHER" id="PTHR43759">
    <property type="entry name" value="TREHALOSE TRANSPORT SYSTEM PERMEASE PROTEIN SUGA"/>
    <property type="match status" value="1"/>
</dbReference>
<keyword evidence="2 5" id="KW-0812">Transmembrane</keyword>
<sequence length="281" mass="30688">MPSRALPYLLLAPAALFLAAFFLYPAVQVAVIAFTRGDEVGLANFARMAGHWKFDTALWNTILLAAVVVPLQLALALFMGQIVTQMGRGRDLVLYVFTIPLGISDLAAGIIWLAILEQNGFLNSFLYHLGLLDSPVARLSYQNTLGLFVAVAIAEIWRATAIMLVILVAGMGLIPKEYNEAAEVFGASPWQRFVKVTLPLLKPSLQTALILRTILAFEVFAVVAALAGTSMPMLMGETYAWEFQLQDRGVAASYALVILGISIASTLVFLWWLRTPEEARA</sequence>
<evidence type="ECO:0000256" key="5">
    <source>
        <dbReference type="RuleBase" id="RU363032"/>
    </source>
</evidence>
<dbReference type="GO" id="GO:0055085">
    <property type="term" value="P:transmembrane transport"/>
    <property type="evidence" value="ECO:0007669"/>
    <property type="project" value="InterPro"/>
</dbReference>
<accession>A0A917Q3S4</accession>
<dbReference type="CDD" id="cd06261">
    <property type="entry name" value="TM_PBP2"/>
    <property type="match status" value="1"/>
</dbReference>
<comment type="caution">
    <text evidence="7">The sequence shown here is derived from an EMBL/GenBank/DDBJ whole genome shotgun (WGS) entry which is preliminary data.</text>
</comment>
<feature type="domain" description="ABC transmembrane type-1" evidence="6">
    <location>
        <begin position="58"/>
        <end position="269"/>
    </location>
</feature>
<keyword evidence="4 5" id="KW-0472">Membrane</keyword>
<dbReference type="SUPFAM" id="SSF161098">
    <property type="entry name" value="MetI-like"/>
    <property type="match status" value="1"/>
</dbReference>
<comment type="similarity">
    <text evidence="5">Belongs to the binding-protein-dependent transport system permease family.</text>
</comment>
<dbReference type="AlphaFoldDB" id="A0A917Q3S4"/>
<evidence type="ECO:0000256" key="2">
    <source>
        <dbReference type="ARBA" id="ARBA00022692"/>
    </source>
</evidence>